<dbReference type="UniPathway" id="UPA00219"/>
<dbReference type="InterPro" id="IPR005761">
    <property type="entry name" value="UDP-N-AcMur-Glu-dNH2Pim_ligase"/>
</dbReference>
<dbReference type="Gene3D" id="3.40.1390.10">
    <property type="entry name" value="MurE/MurF, N-terminal domain"/>
    <property type="match status" value="1"/>
</dbReference>
<dbReference type="NCBIfam" id="TIGR01085">
    <property type="entry name" value="murE"/>
    <property type="match status" value="1"/>
</dbReference>
<keyword evidence="6 8" id="KW-0131">Cell cycle</keyword>
<keyword evidence="5 8" id="KW-0573">Peptidoglycan synthesis</keyword>
<dbReference type="InterPro" id="IPR013221">
    <property type="entry name" value="Mur_ligase_cen"/>
</dbReference>
<accession>A0A511W764</accession>
<dbReference type="Pfam" id="PF08245">
    <property type="entry name" value="Mur_ligase_M"/>
    <property type="match status" value="1"/>
</dbReference>
<name>A0A511W764_9BACI</name>
<comment type="pathway">
    <text evidence="1 8">Cell wall biogenesis; peptidoglycan biosynthesis.</text>
</comment>
<proteinExistence type="inferred from homology"/>
<dbReference type="Proteomes" id="UP000321440">
    <property type="component" value="Unassembled WGS sequence"/>
</dbReference>
<feature type="domain" description="Mur ligase central" evidence="11">
    <location>
        <begin position="109"/>
        <end position="306"/>
    </location>
</feature>
<sequence>MVEAKKILSQLEYEHISETVDRINVVNIVDDSRKVKEGSIFVAVKGYAIDGHEFIEEAVNKGAIAVVGEESLNHLTVPYIKVKSSRKALGELAKQFYDNPLKGKTVIGVTGTNGKTTTSHLIHYLLEQSNMNTSLIGTANCIINSTVYENAQTTPSVLELYKHFYNSKDDVIVIEVSSHGLAQHRLAGVEFDYAVFTNLTYEHLDYHESMEDYYQVKKKLFNQLKSHGQAVVNVDNEWGARLCRELNAKDLNCTGVGKQLSSNVVMKDLVSVGEPSVTVHYKHKSYQLNWQMLGIHNLYNLALAYTTVDLIVKSPAQLKEIVSNFPGVPGRFEQSKLPTGSKVVVDYAHTPDAVKEVLLTINEAKPNKLIHVLAFKANRDESKREDMVKHSLEQSDLTILTTGDLDHLTENEMNEELHKYQIEFGSDQIKVLTGRVSAIKEAVLKAEEGDWVVITGQGHKSYQQSNELNTNTDQETIDYLKKLLSVEQSY</sequence>
<dbReference type="InterPro" id="IPR000713">
    <property type="entry name" value="Mur_ligase_N"/>
</dbReference>
<reference evidence="12 13" key="1">
    <citation type="submission" date="2019-07" db="EMBL/GenBank/DDBJ databases">
        <title>Whole genome shotgun sequence of Alkalibacillus haloalkaliphilus NBRC 103110.</title>
        <authorList>
            <person name="Hosoyama A."/>
            <person name="Uohara A."/>
            <person name="Ohji S."/>
            <person name="Ichikawa N."/>
        </authorList>
    </citation>
    <scope>NUCLEOTIDE SEQUENCE [LARGE SCALE GENOMIC DNA]</scope>
    <source>
        <strain evidence="12 13">NBRC 103110</strain>
    </source>
</reference>
<dbReference type="Gene3D" id="3.40.1190.10">
    <property type="entry name" value="Mur-like, catalytic domain"/>
    <property type="match status" value="1"/>
</dbReference>
<keyword evidence="4 8" id="KW-0133">Cell shape</keyword>
<dbReference type="InterPro" id="IPR035911">
    <property type="entry name" value="MurE/MurF_N"/>
</dbReference>
<keyword evidence="12" id="KW-0436">Ligase</keyword>
<dbReference type="InterPro" id="IPR004101">
    <property type="entry name" value="Mur_ligase_C"/>
</dbReference>
<keyword evidence="13" id="KW-1185">Reference proteome</keyword>
<evidence type="ECO:0000256" key="6">
    <source>
        <dbReference type="ARBA" id="ARBA00023306"/>
    </source>
</evidence>
<evidence type="ECO:0000259" key="9">
    <source>
        <dbReference type="Pfam" id="PF01225"/>
    </source>
</evidence>
<keyword evidence="3 8" id="KW-0132">Cell division</keyword>
<dbReference type="PANTHER" id="PTHR23135">
    <property type="entry name" value="MUR LIGASE FAMILY MEMBER"/>
    <property type="match status" value="1"/>
</dbReference>
<protein>
    <submittedName>
        <fullName evidence="12">UDP-N-acetylmuramoyl-L-alanyl-D-glutamate--2,6-diaminopimelate ligase</fullName>
    </submittedName>
</protein>
<dbReference type="GO" id="GO:0008360">
    <property type="term" value="P:regulation of cell shape"/>
    <property type="evidence" value="ECO:0007669"/>
    <property type="project" value="UniProtKB-KW"/>
</dbReference>
<evidence type="ECO:0000256" key="5">
    <source>
        <dbReference type="ARBA" id="ARBA00022984"/>
    </source>
</evidence>
<dbReference type="EMBL" id="BJYA01000011">
    <property type="protein sequence ID" value="GEN45923.1"/>
    <property type="molecule type" value="Genomic_DNA"/>
</dbReference>
<dbReference type="Pfam" id="PF01225">
    <property type="entry name" value="Mur_ligase"/>
    <property type="match status" value="1"/>
</dbReference>
<dbReference type="SUPFAM" id="SSF53244">
    <property type="entry name" value="MurD-like peptide ligases, peptide-binding domain"/>
    <property type="match status" value="1"/>
</dbReference>
<dbReference type="InterPro" id="IPR036615">
    <property type="entry name" value="Mur_ligase_C_dom_sf"/>
</dbReference>
<gene>
    <name evidence="12" type="primary">murE_2</name>
    <name evidence="12" type="ORF">AHA02nite_16990</name>
</gene>
<evidence type="ECO:0000256" key="1">
    <source>
        <dbReference type="ARBA" id="ARBA00004752"/>
    </source>
</evidence>
<evidence type="ECO:0000256" key="4">
    <source>
        <dbReference type="ARBA" id="ARBA00022960"/>
    </source>
</evidence>
<evidence type="ECO:0000256" key="2">
    <source>
        <dbReference type="ARBA" id="ARBA00005898"/>
    </source>
</evidence>
<dbReference type="Pfam" id="PF02875">
    <property type="entry name" value="Mur_ligase_C"/>
    <property type="match status" value="1"/>
</dbReference>
<evidence type="ECO:0000259" key="11">
    <source>
        <dbReference type="Pfam" id="PF08245"/>
    </source>
</evidence>
<dbReference type="AlphaFoldDB" id="A0A511W764"/>
<feature type="domain" description="Mur ligase N-terminal catalytic" evidence="9">
    <location>
        <begin position="30"/>
        <end position="97"/>
    </location>
</feature>
<dbReference type="OrthoDB" id="9800958at2"/>
<evidence type="ECO:0000313" key="12">
    <source>
        <dbReference type="EMBL" id="GEN45923.1"/>
    </source>
</evidence>
<evidence type="ECO:0000256" key="8">
    <source>
        <dbReference type="RuleBase" id="RU004135"/>
    </source>
</evidence>
<comment type="caution">
    <text evidence="12">The sequence shown here is derived from an EMBL/GenBank/DDBJ whole genome shotgun (WGS) entry which is preliminary data.</text>
</comment>
<organism evidence="12 13">
    <name type="scientific">Alkalibacillus haloalkaliphilus</name>
    <dbReference type="NCBI Taxonomy" id="94136"/>
    <lineage>
        <taxon>Bacteria</taxon>
        <taxon>Bacillati</taxon>
        <taxon>Bacillota</taxon>
        <taxon>Bacilli</taxon>
        <taxon>Bacillales</taxon>
        <taxon>Bacillaceae</taxon>
        <taxon>Alkalibacillus</taxon>
    </lineage>
</organism>
<dbReference type="GO" id="GO:0009252">
    <property type="term" value="P:peptidoglycan biosynthetic process"/>
    <property type="evidence" value="ECO:0007669"/>
    <property type="project" value="UniProtKB-UniPathway"/>
</dbReference>
<comment type="subcellular location">
    <subcellularLocation>
        <location evidence="8">Cytoplasm</location>
    </subcellularLocation>
</comment>
<dbReference type="GO" id="GO:0071555">
    <property type="term" value="P:cell wall organization"/>
    <property type="evidence" value="ECO:0007669"/>
    <property type="project" value="UniProtKB-KW"/>
</dbReference>
<evidence type="ECO:0000313" key="13">
    <source>
        <dbReference type="Proteomes" id="UP000321440"/>
    </source>
</evidence>
<dbReference type="SUPFAM" id="SSF53623">
    <property type="entry name" value="MurD-like peptide ligases, catalytic domain"/>
    <property type="match status" value="1"/>
</dbReference>
<evidence type="ECO:0000256" key="7">
    <source>
        <dbReference type="ARBA" id="ARBA00023316"/>
    </source>
</evidence>
<dbReference type="GO" id="GO:0005737">
    <property type="term" value="C:cytoplasm"/>
    <property type="evidence" value="ECO:0007669"/>
    <property type="project" value="UniProtKB-SubCell"/>
</dbReference>
<dbReference type="PANTHER" id="PTHR23135:SF4">
    <property type="entry name" value="UDP-N-ACETYLMURAMOYL-L-ALANYL-D-GLUTAMATE--2,6-DIAMINOPIMELATE LIGASE MURE HOMOLOG, CHLOROPLASTIC"/>
    <property type="match status" value="1"/>
</dbReference>
<evidence type="ECO:0000259" key="10">
    <source>
        <dbReference type="Pfam" id="PF02875"/>
    </source>
</evidence>
<dbReference type="Gene3D" id="3.90.190.20">
    <property type="entry name" value="Mur ligase, C-terminal domain"/>
    <property type="match status" value="1"/>
</dbReference>
<keyword evidence="7 8" id="KW-0961">Cell wall biogenesis/degradation</keyword>
<dbReference type="GO" id="GO:0005524">
    <property type="term" value="F:ATP binding"/>
    <property type="evidence" value="ECO:0007669"/>
    <property type="project" value="InterPro"/>
</dbReference>
<dbReference type="InterPro" id="IPR036565">
    <property type="entry name" value="Mur-like_cat_sf"/>
</dbReference>
<dbReference type="GO" id="GO:0051301">
    <property type="term" value="P:cell division"/>
    <property type="evidence" value="ECO:0007669"/>
    <property type="project" value="UniProtKB-KW"/>
</dbReference>
<dbReference type="NCBIfam" id="NF001126">
    <property type="entry name" value="PRK00139.1-4"/>
    <property type="match status" value="1"/>
</dbReference>
<evidence type="ECO:0000256" key="3">
    <source>
        <dbReference type="ARBA" id="ARBA00022618"/>
    </source>
</evidence>
<dbReference type="GO" id="GO:0016881">
    <property type="term" value="F:acid-amino acid ligase activity"/>
    <property type="evidence" value="ECO:0007669"/>
    <property type="project" value="InterPro"/>
</dbReference>
<dbReference type="RefSeq" id="WP_146816277.1">
    <property type="nucleotide sequence ID" value="NZ_BJYA01000011.1"/>
</dbReference>
<comment type="similarity">
    <text evidence="2">Belongs to the MurCDEF family. MurE subfamily.</text>
</comment>
<dbReference type="SUPFAM" id="SSF63418">
    <property type="entry name" value="MurE/MurF N-terminal domain"/>
    <property type="match status" value="1"/>
</dbReference>
<feature type="domain" description="Mur ligase C-terminal" evidence="10">
    <location>
        <begin position="330"/>
        <end position="458"/>
    </location>
</feature>